<dbReference type="PANTHER" id="PTHR31677:SF196">
    <property type="entry name" value="ETHYLENE-RESPONSIVE TRANSCRIPTION FACTOR ERF109"/>
    <property type="match status" value="1"/>
</dbReference>
<dbReference type="InterPro" id="IPR001471">
    <property type="entry name" value="AP2/ERF_dom"/>
</dbReference>
<dbReference type="SMART" id="SM00380">
    <property type="entry name" value="AP2"/>
    <property type="match status" value="1"/>
</dbReference>
<feature type="region of interest" description="Disordered" evidence="6">
    <location>
        <begin position="492"/>
        <end position="526"/>
    </location>
</feature>
<evidence type="ECO:0000256" key="2">
    <source>
        <dbReference type="ARBA" id="ARBA00023015"/>
    </source>
</evidence>
<feature type="compositionally biased region" description="Basic and acidic residues" evidence="6">
    <location>
        <begin position="504"/>
        <end position="514"/>
    </location>
</feature>
<proteinExistence type="predicted"/>
<evidence type="ECO:0000313" key="8">
    <source>
        <dbReference type="EMBL" id="PSC73860.1"/>
    </source>
</evidence>
<feature type="compositionally biased region" description="Basic and acidic residues" evidence="6">
    <location>
        <begin position="296"/>
        <end position="309"/>
    </location>
</feature>
<feature type="compositionally biased region" description="Gly residues" evidence="6">
    <location>
        <begin position="401"/>
        <end position="411"/>
    </location>
</feature>
<dbReference type="Pfam" id="PF00847">
    <property type="entry name" value="AP2"/>
    <property type="match status" value="1"/>
</dbReference>
<feature type="region of interest" description="Disordered" evidence="6">
    <location>
        <begin position="360"/>
        <end position="388"/>
    </location>
</feature>
<evidence type="ECO:0000313" key="9">
    <source>
        <dbReference type="Proteomes" id="UP000239649"/>
    </source>
</evidence>
<reference evidence="8 9" key="1">
    <citation type="journal article" date="2018" name="Plant J.">
        <title>Genome sequences of Chlorella sorokiniana UTEX 1602 and Micractinium conductrix SAG 241.80: implications to maltose excretion by a green alga.</title>
        <authorList>
            <person name="Arriola M.B."/>
            <person name="Velmurugan N."/>
            <person name="Zhang Y."/>
            <person name="Plunkett M.H."/>
            <person name="Hondzo H."/>
            <person name="Barney B.M."/>
        </authorList>
    </citation>
    <scope>NUCLEOTIDE SEQUENCE [LARGE SCALE GENOMIC DNA]</scope>
    <source>
        <strain evidence="8 9">SAG 241.80</strain>
    </source>
</reference>
<accession>A0A2P6VIF7</accession>
<keyword evidence="2" id="KW-0805">Transcription regulation</keyword>
<feature type="compositionally biased region" description="Low complexity" evidence="6">
    <location>
        <begin position="273"/>
        <end position="294"/>
    </location>
</feature>
<evidence type="ECO:0000259" key="7">
    <source>
        <dbReference type="PROSITE" id="PS51032"/>
    </source>
</evidence>
<dbReference type="GO" id="GO:0003677">
    <property type="term" value="F:DNA binding"/>
    <property type="evidence" value="ECO:0007669"/>
    <property type="project" value="UniProtKB-KW"/>
</dbReference>
<dbReference type="AlphaFoldDB" id="A0A2P6VIF7"/>
<evidence type="ECO:0000256" key="6">
    <source>
        <dbReference type="SAM" id="MobiDB-lite"/>
    </source>
</evidence>
<feature type="domain" description="AP2/ERF" evidence="7">
    <location>
        <begin position="80"/>
        <end position="137"/>
    </location>
</feature>
<dbReference type="SUPFAM" id="SSF54171">
    <property type="entry name" value="DNA-binding domain"/>
    <property type="match status" value="1"/>
</dbReference>
<keyword evidence="5" id="KW-0539">Nucleus</keyword>
<dbReference type="Gene3D" id="3.30.730.10">
    <property type="entry name" value="AP2/ERF domain"/>
    <property type="match status" value="1"/>
</dbReference>
<dbReference type="STRING" id="554055.A0A2P6VIF7"/>
<dbReference type="InterPro" id="IPR016177">
    <property type="entry name" value="DNA-bd_dom_sf"/>
</dbReference>
<feature type="region of interest" description="Disordered" evidence="6">
    <location>
        <begin position="401"/>
        <end position="430"/>
    </location>
</feature>
<evidence type="ECO:0000256" key="3">
    <source>
        <dbReference type="ARBA" id="ARBA00023125"/>
    </source>
</evidence>
<dbReference type="InterPro" id="IPR036955">
    <property type="entry name" value="AP2/ERF_dom_sf"/>
</dbReference>
<keyword evidence="4" id="KW-0804">Transcription</keyword>
<evidence type="ECO:0000256" key="5">
    <source>
        <dbReference type="ARBA" id="ARBA00023242"/>
    </source>
</evidence>
<dbReference type="PROSITE" id="PS51032">
    <property type="entry name" value="AP2_ERF"/>
    <property type="match status" value="1"/>
</dbReference>
<feature type="compositionally biased region" description="Gly residues" evidence="6">
    <location>
        <begin position="12"/>
        <end position="21"/>
    </location>
</feature>
<protein>
    <submittedName>
        <fullName evidence="8">Ethylene-responsive transcription factor ESR2-like</fullName>
    </submittedName>
</protein>
<name>A0A2P6VIF7_9CHLO</name>
<dbReference type="PANTHER" id="PTHR31677">
    <property type="entry name" value="AP2 DOMAIN CLASS TRANSCRIPTION FACTOR"/>
    <property type="match status" value="1"/>
</dbReference>
<feature type="compositionally biased region" description="Low complexity" evidence="6">
    <location>
        <begin position="515"/>
        <end position="526"/>
    </location>
</feature>
<gene>
    <name evidence="8" type="ORF">C2E20_3168</name>
</gene>
<dbReference type="Proteomes" id="UP000239649">
    <property type="component" value="Unassembled WGS sequence"/>
</dbReference>
<dbReference type="GO" id="GO:0005634">
    <property type="term" value="C:nucleus"/>
    <property type="evidence" value="ECO:0007669"/>
    <property type="project" value="UniProtKB-SubCell"/>
</dbReference>
<keyword evidence="9" id="KW-1185">Reference proteome</keyword>
<keyword evidence="3" id="KW-0238">DNA-binding</keyword>
<comment type="caution">
    <text evidence="8">The sequence shown here is derived from an EMBL/GenBank/DDBJ whole genome shotgun (WGS) entry which is preliminary data.</text>
</comment>
<evidence type="ECO:0000256" key="4">
    <source>
        <dbReference type="ARBA" id="ARBA00023163"/>
    </source>
</evidence>
<feature type="compositionally biased region" description="Acidic residues" evidence="6">
    <location>
        <begin position="31"/>
        <end position="41"/>
    </location>
</feature>
<dbReference type="CDD" id="cd00018">
    <property type="entry name" value="AP2"/>
    <property type="match status" value="1"/>
</dbReference>
<dbReference type="OrthoDB" id="610645at2759"/>
<evidence type="ECO:0000256" key="1">
    <source>
        <dbReference type="ARBA" id="ARBA00004123"/>
    </source>
</evidence>
<dbReference type="FunFam" id="3.30.730.10:FF:000001">
    <property type="entry name" value="Ethylene-responsive transcription factor 2"/>
    <property type="match status" value="1"/>
</dbReference>
<feature type="region of interest" description="Disordered" evidence="6">
    <location>
        <begin position="562"/>
        <end position="589"/>
    </location>
</feature>
<organism evidence="8 9">
    <name type="scientific">Micractinium conductrix</name>
    <dbReference type="NCBI Taxonomy" id="554055"/>
    <lineage>
        <taxon>Eukaryota</taxon>
        <taxon>Viridiplantae</taxon>
        <taxon>Chlorophyta</taxon>
        <taxon>core chlorophytes</taxon>
        <taxon>Trebouxiophyceae</taxon>
        <taxon>Chlorellales</taxon>
        <taxon>Chlorellaceae</taxon>
        <taxon>Chlorella clade</taxon>
        <taxon>Micractinium</taxon>
    </lineage>
</organism>
<dbReference type="PRINTS" id="PR00367">
    <property type="entry name" value="ETHRSPELEMNT"/>
</dbReference>
<comment type="subcellular location">
    <subcellularLocation>
        <location evidence="1">Nucleus</location>
    </subcellularLocation>
</comment>
<dbReference type="EMBL" id="LHPF02000006">
    <property type="protein sequence ID" value="PSC73860.1"/>
    <property type="molecule type" value="Genomic_DNA"/>
</dbReference>
<feature type="region of interest" description="Disordered" evidence="6">
    <location>
        <begin position="259"/>
        <end position="324"/>
    </location>
</feature>
<feature type="region of interest" description="Disordered" evidence="6">
    <location>
        <begin position="1"/>
        <end position="45"/>
    </location>
</feature>
<sequence length="652" mass="66542">MMRMDVEEEHSGGGGSVGGGGADDDPRYEVEGEEEEGDDEHDSPRTILIKANIAKVESIPIQRCIDGQRQAATGANNRSGYRGVRRRPWGKWAAEIRDPSRSTRRWLGTYDTPAEAARAYDAAAVAIRGHGSRTNFSYPGIQLESLVPQGSSGRGRRGAATAAAVAAAEGRRSSGPSQAFMAGYGEVGVAPGRGGSMPVPIPQITFRPLKAGGLHGSAPAAQPGTVLRIPMPAHSVAGGAARPAGGGWLEGGGYGVAVRTQGGGGSAPPAPSPFASGAHPWEQQAAWQQAGPAQVWRERQQHEAADSPRHRLRHSSGAASPTAHFTADDMRLISENLDVLLTSHAPGGGVPQHDMHGMHGGGLRRSTTSGALQQQQQQQDSMHGGDLRRATTGGVLLQLGGQGGGGGGGGGDLRRMTAGGGPSAGGPSAARLQRSSSVELPAALLARPGSPHLHRVERPAMKQRGVGLGSSGRSAAALEAMACSGLALVQRSSSTPPMLGQELEAERQRDRWEAEAAAGATATAARHAAAAPRHSLTASGDAFTCGAAETAVAAVAATDADRRRRLTSNQSEATGGTRAGGAAGSGPCASSCGGVASPGGGVGGDDLDWLLRHPPSAAETREFDLLFGGGGAGLLFSPRERTGLFSPPFKLH</sequence>
<dbReference type="GO" id="GO:0003700">
    <property type="term" value="F:DNA-binding transcription factor activity"/>
    <property type="evidence" value="ECO:0007669"/>
    <property type="project" value="InterPro"/>
</dbReference>